<dbReference type="EMBL" id="BGZK01002952">
    <property type="protein sequence ID" value="GBP97537.1"/>
    <property type="molecule type" value="Genomic_DNA"/>
</dbReference>
<evidence type="ECO:0000313" key="2">
    <source>
        <dbReference type="Proteomes" id="UP000299102"/>
    </source>
</evidence>
<feature type="non-terminal residue" evidence="1">
    <location>
        <position position="1"/>
    </location>
</feature>
<evidence type="ECO:0000313" key="1">
    <source>
        <dbReference type="EMBL" id="GBP97537.1"/>
    </source>
</evidence>
<keyword evidence="2" id="KW-1185">Reference proteome</keyword>
<name>A0A4C2AFH1_EUMVA</name>
<dbReference type="AlphaFoldDB" id="A0A4C2AFH1"/>
<protein>
    <submittedName>
        <fullName evidence="1">Uncharacterized protein</fullName>
    </submittedName>
</protein>
<dbReference type="Proteomes" id="UP000299102">
    <property type="component" value="Unassembled WGS sequence"/>
</dbReference>
<organism evidence="1 2">
    <name type="scientific">Eumeta variegata</name>
    <name type="common">Bagworm moth</name>
    <name type="synonym">Eumeta japonica</name>
    <dbReference type="NCBI Taxonomy" id="151549"/>
    <lineage>
        <taxon>Eukaryota</taxon>
        <taxon>Metazoa</taxon>
        <taxon>Ecdysozoa</taxon>
        <taxon>Arthropoda</taxon>
        <taxon>Hexapoda</taxon>
        <taxon>Insecta</taxon>
        <taxon>Pterygota</taxon>
        <taxon>Neoptera</taxon>
        <taxon>Endopterygota</taxon>
        <taxon>Lepidoptera</taxon>
        <taxon>Glossata</taxon>
        <taxon>Ditrysia</taxon>
        <taxon>Tineoidea</taxon>
        <taxon>Psychidae</taxon>
        <taxon>Oiketicinae</taxon>
        <taxon>Eumeta</taxon>
    </lineage>
</organism>
<reference evidence="1 2" key="1">
    <citation type="journal article" date="2019" name="Commun. Biol.">
        <title>The bagworm genome reveals a unique fibroin gene that provides high tensile strength.</title>
        <authorList>
            <person name="Kono N."/>
            <person name="Nakamura H."/>
            <person name="Ohtoshi R."/>
            <person name="Tomita M."/>
            <person name="Numata K."/>
            <person name="Arakawa K."/>
        </authorList>
    </citation>
    <scope>NUCLEOTIDE SEQUENCE [LARGE SCALE GENOMIC DNA]</scope>
</reference>
<proteinExistence type="predicted"/>
<comment type="caution">
    <text evidence="1">The sequence shown here is derived from an EMBL/GenBank/DDBJ whole genome shotgun (WGS) entry which is preliminary data.</text>
</comment>
<gene>
    <name evidence="1" type="ORF">EVAR_71183_1</name>
</gene>
<accession>A0A4C2AFH1</accession>
<sequence length="77" mass="8877">KSTTHTQRIVKGIVCCKYDRAAPARRAPSHSVLFEVEALREVIERNAQRRRAHDDAAHPDWGHFWAHTLTPTLSFCR</sequence>